<dbReference type="AlphaFoldDB" id="A0A1R1ECU1"/>
<dbReference type="STRING" id="297318.BK138_29360"/>
<protein>
    <submittedName>
        <fullName evidence="1">Uncharacterized protein</fullName>
    </submittedName>
</protein>
<evidence type="ECO:0000313" key="2">
    <source>
        <dbReference type="Proteomes" id="UP000187172"/>
    </source>
</evidence>
<organism evidence="1 2">
    <name type="scientific">Paenibacillus rhizosphaerae</name>
    <dbReference type="NCBI Taxonomy" id="297318"/>
    <lineage>
        <taxon>Bacteria</taxon>
        <taxon>Bacillati</taxon>
        <taxon>Bacillota</taxon>
        <taxon>Bacilli</taxon>
        <taxon>Bacillales</taxon>
        <taxon>Paenibacillaceae</taxon>
        <taxon>Paenibacillus</taxon>
    </lineage>
</organism>
<comment type="caution">
    <text evidence="1">The sequence shown here is derived from an EMBL/GenBank/DDBJ whole genome shotgun (WGS) entry which is preliminary data.</text>
</comment>
<proteinExistence type="predicted"/>
<keyword evidence="2" id="KW-1185">Reference proteome</keyword>
<reference evidence="1 2" key="1">
    <citation type="submission" date="2016-11" db="EMBL/GenBank/DDBJ databases">
        <title>Paenibacillus species isolates.</title>
        <authorList>
            <person name="Beno S.M."/>
        </authorList>
    </citation>
    <scope>NUCLEOTIDE SEQUENCE [LARGE SCALE GENOMIC DNA]</scope>
    <source>
        <strain evidence="1 2">FSL R5-0378</strain>
    </source>
</reference>
<dbReference type="RefSeq" id="WP_076175076.1">
    <property type="nucleotide sequence ID" value="NZ_MRTP01000013.1"/>
</dbReference>
<name>A0A1R1ECU1_9BACL</name>
<accession>A0A1R1ECU1</accession>
<sequence length="136" mass="14290">MNKDPYGQLASSLYASVGKHTRQALGGVGAVLGTITSTGLKLDDFKHEMQDYMVAELPGLLALPRYMAVGASGTRTDTPNWGSVAMDTSFYFDETEVPDAALKLGAGLKPGDRVLAVRVNGGDDVVVVCRVVSGRG</sequence>
<dbReference type="EMBL" id="MRTP01000013">
    <property type="protein sequence ID" value="OMF49592.1"/>
    <property type="molecule type" value="Genomic_DNA"/>
</dbReference>
<evidence type="ECO:0000313" key="1">
    <source>
        <dbReference type="EMBL" id="OMF49592.1"/>
    </source>
</evidence>
<dbReference type="Proteomes" id="UP000187172">
    <property type="component" value="Unassembled WGS sequence"/>
</dbReference>
<gene>
    <name evidence="1" type="ORF">BK138_29360</name>
</gene>